<keyword evidence="1" id="KW-1133">Transmembrane helix</keyword>
<dbReference type="EMBL" id="CAKOGL010000016">
    <property type="protein sequence ID" value="CAH2096079.1"/>
    <property type="molecule type" value="Genomic_DNA"/>
</dbReference>
<protein>
    <submittedName>
        <fullName evidence="2">Uncharacterized protein</fullName>
    </submittedName>
</protein>
<comment type="caution">
    <text evidence="2">The sequence shown here is derived from an EMBL/GenBank/DDBJ whole genome shotgun (WGS) entry which is preliminary data.</text>
</comment>
<accession>A0AAU9U893</accession>
<feature type="transmembrane region" description="Helical" evidence="1">
    <location>
        <begin position="121"/>
        <end position="142"/>
    </location>
</feature>
<gene>
    <name evidence="2" type="ORF">EEDITHA_LOCUS11460</name>
</gene>
<organism evidence="2 3">
    <name type="scientific">Euphydryas editha</name>
    <name type="common">Edith's checkerspot</name>
    <dbReference type="NCBI Taxonomy" id="104508"/>
    <lineage>
        <taxon>Eukaryota</taxon>
        <taxon>Metazoa</taxon>
        <taxon>Ecdysozoa</taxon>
        <taxon>Arthropoda</taxon>
        <taxon>Hexapoda</taxon>
        <taxon>Insecta</taxon>
        <taxon>Pterygota</taxon>
        <taxon>Neoptera</taxon>
        <taxon>Endopterygota</taxon>
        <taxon>Lepidoptera</taxon>
        <taxon>Glossata</taxon>
        <taxon>Ditrysia</taxon>
        <taxon>Papilionoidea</taxon>
        <taxon>Nymphalidae</taxon>
        <taxon>Nymphalinae</taxon>
        <taxon>Euphydryas</taxon>
    </lineage>
</organism>
<sequence>MGVNKRIEQSSDTKTKMQNSHIRNVNEISSDNHSKDIEVNDSTDLVSSVKCKSEYGCQIETRCSLIEYGLHKNEDEYGKGSIRRRIRFDVHGGARRAADLKFKCVRETEVYTDAFGRTMGVHVRVVAVIGLVFMLLTTSAAAPARSRPGRSAHIETKAVSNLILSI</sequence>
<keyword evidence="1" id="KW-0812">Transmembrane</keyword>
<dbReference type="AlphaFoldDB" id="A0AAU9U893"/>
<evidence type="ECO:0000313" key="2">
    <source>
        <dbReference type="EMBL" id="CAH2096079.1"/>
    </source>
</evidence>
<dbReference type="Proteomes" id="UP001153954">
    <property type="component" value="Unassembled WGS sequence"/>
</dbReference>
<reference evidence="2" key="1">
    <citation type="submission" date="2022-03" db="EMBL/GenBank/DDBJ databases">
        <authorList>
            <person name="Tunstrom K."/>
        </authorList>
    </citation>
    <scope>NUCLEOTIDE SEQUENCE</scope>
</reference>
<proteinExistence type="predicted"/>
<keyword evidence="3" id="KW-1185">Reference proteome</keyword>
<evidence type="ECO:0000256" key="1">
    <source>
        <dbReference type="SAM" id="Phobius"/>
    </source>
</evidence>
<name>A0AAU9U893_EUPED</name>
<keyword evidence="1" id="KW-0472">Membrane</keyword>
<evidence type="ECO:0000313" key="3">
    <source>
        <dbReference type="Proteomes" id="UP001153954"/>
    </source>
</evidence>